<protein>
    <submittedName>
        <fullName evidence="1">Uncharacterized protein</fullName>
    </submittedName>
</protein>
<reference evidence="1" key="1">
    <citation type="submission" date="2019-06" db="EMBL/GenBank/DDBJ databases">
        <authorList>
            <person name="Zheng W."/>
        </authorList>
    </citation>
    <scope>NUCLEOTIDE SEQUENCE</scope>
    <source>
        <strain evidence="1">QDHG01</strain>
    </source>
</reference>
<dbReference type="Proteomes" id="UP000785679">
    <property type="component" value="Unassembled WGS sequence"/>
</dbReference>
<organism evidence="1 2">
    <name type="scientific">Halteria grandinella</name>
    <dbReference type="NCBI Taxonomy" id="5974"/>
    <lineage>
        <taxon>Eukaryota</taxon>
        <taxon>Sar</taxon>
        <taxon>Alveolata</taxon>
        <taxon>Ciliophora</taxon>
        <taxon>Intramacronucleata</taxon>
        <taxon>Spirotrichea</taxon>
        <taxon>Stichotrichia</taxon>
        <taxon>Sporadotrichida</taxon>
        <taxon>Halteriidae</taxon>
        <taxon>Halteria</taxon>
    </lineage>
</organism>
<sequence length="330" mass="39404">MKCKDTLLSLTCSGKQDLSPLRDSTQLRKLKLKGDISYGNFNVIRTFSNLEELETNNYKLISLFKESQALKTLIYNNHSRARNNARSFDFFPQSVTKLSLERATTFDQVKIFLEKNPFLKELTIQLPIYEVAALTNLFKHVKFTFIINRNFFTFSQCYICLHPECKQIGIPGSEPDHVLYELLFKRIADKRMLFEPYLKAAWNWRFELSKLKKTILNAPPEMMECLSTFNEFKNFLRIEKQDSDYFENLFYFQMSTDDDEYLRIIVTAYDEVFQLQADIHNTVTILKAMGWKKRRTLKRERFFDHCRHNWIKPIIMRPLENEEFQQSNEY</sequence>
<comment type="caution">
    <text evidence="1">The sequence shown here is derived from an EMBL/GenBank/DDBJ whole genome shotgun (WGS) entry which is preliminary data.</text>
</comment>
<gene>
    <name evidence="1" type="ORF">FGO68_gene6072</name>
</gene>
<evidence type="ECO:0000313" key="2">
    <source>
        <dbReference type="Proteomes" id="UP000785679"/>
    </source>
</evidence>
<proteinExistence type="predicted"/>
<name>A0A8J8T5S8_HALGN</name>
<keyword evidence="2" id="KW-1185">Reference proteome</keyword>
<accession>A0A8J8T5S8</accession>
<dbReference type="EMBL" id="RRYP01003921">
    <property type="protein sequence ID" value="TNV83344.1"/>
    <property type="molecule type" value="Genomic_DNA"/>
</dbReference>
<dbReference type="AlphaFoldDB" id="A0A8J8T5S8"/>
<evidence type="ECO:0000313" key="1">
    <source>
        <dbReference type="EMBL" id="TNV83344.1"/>
    </source>
</evidence>